<organism evidence="1 2">
    <name type="scientific">Caerostris extrusa</name>
    <name type="common">Bark spider</name>
    <name type="synonym">Caerostris bankana</name>
    <dbReference type="NCBI Taxonomy" id="172846"/>
    <lineage>
        <taxon>Eukaryota</taxon>
        <taxon>Metazoa</taxon>
        <taxon>Ecdysozoa</taxon>
        <taxon>Arthropoda</taxon>
        <taxon>Chelicerata</taxon>
        <taxon>Arachnida</taxon>
        <taxon>Araneae</taxon>
        <taxon>Araneomorphae</taxon>
        <taxon>Entelegynae</taxon>
        <taxon>Araneoidea</taxon>
        <taxon>Araneidae</taxon>
        <taxon>Caerostris</taxon>
    </lineage>
</organism>
<reference evidence="1 2" key="1">
    <citation type="submission" date="2021-06" db="EMBL/GenBank/DDBJ databases">
        <title>Caerostris extrusa draft genome.</title>
        <authorList>
            <person name="Kono N."/>
            <person name="Arakawa K."/>
        </authorList>
    </citation>
    <scope>NUCLEOTIDE SEQUENCE [LARGE SCALE GENOMIC DNA]</scope>
</reference>
<evidence type="ECO:0000313" key="2">
    <source>
        <dbReference type="Proteomes" id="UP001054945"/>
    </source>
</evidence>
<gene>
    <name evidence="1" type="ORF">CEXT_753121</name>
</gene>
<dbReference type="Proteomes" id="UP001054945">
    <property type="component" value="Unassembled WGS sequence"/>
</dbReference>
<evidence type="ECO:0000313" key="1">
    <source>
        <dbReference type="EMBL" id="GIY67440.1"/>
    </source>
</evidence>
<keyword evidence="2" id="KW-1185">Reference proteome</keyword>
<dbReference type="EMBL" id="BPLR01014238">
    <property type="protein sequence ID" value="GIY67440.1"/>
    <property type="molecule type" value="Genomic_DNA"/>
</dbReference>
<name>A0AAV4VD60_CAEEX</name>
<dbReference type="AlphaFoldDB" id="A0AAV4VD60"/>
<comment type="caution">
    <text evidence="1">The sequence shown here is derived from an EMBL/GenBank/DDBJ whole genome shotgun (WGS) entry which is preliminary data.</text>
</comment>
<sequence>MYELLRRHPTKRRCEPNATLRSEGGLPVPIVAVPVRTSRNAPADATKDAQLLHFMIRGEANDLGCPRPGVKVQEPEVFVVEGN</sequence>
<proteinExistence type="predicted"/>
<protein>
    <submittedName>
        <fullName evidence="1">Uncharacterized protein</fullName>
    </submittedName>
</protein>
<accession>A0AAV4VD60</accession>